<accession>A0ABM7Y8V0</accession>
<dbReference type="SUPFAM" id="SSF46689">
    <property type="entry name" value="Homeodomain-like"/>
    <property type="match status" value="1"/>
</dbReference>
<feature type="domain" description="HTH araC/xylS-type" evidence="4">
    <location>
        <begin position="195"/>
        <end position="284"/>
    </location>
</feature>
<name>A0ABM7Y8V0_9PROT</name>
<dbReference type="PROSITE" id="PS01124">
    <property type="entry name" value="HTH_ARAC_FAMILY_2"/>
    <property type="match status" value="1"/>
</dbReference>
<evidence type="ECO:0000313" key="5">
    <source>
        <dbReference type="EMBL" id="BDG74421.1"/>
    </source>
</evidence>
<dbReference type="PANTHER" id="PTHR46796">
    <property type="entry name" value="HTH-TYPE TRANSCRIPTIONAL ACTIVATOR RHAS-RELATED"/>
    <property type="match status" value="1"/>
</dbReference>
<dbReference type="InterPro" id="IPR018060">
    <property type="entry name" value="HTH_AraC"/>
</dbReference>
<evidence type="ECO:0000313" key="6">
    <source>
        <dbReference type="Proteomes" id="UP000831327"/>
    </source>
</evidence>
<keyword evidence="3" id="KW-0804">Transcription</keyword>
<dbReference type="SMART" id="SM00342">
    <property type="entry name" value="HTH_ARAC"/>
    <property type="match status" value="1"/>
</dbReference>
<sequence>MRVGQERQLSTIRTLRGPTSRPFLHRGSFARFDFTYGGFPSFGRDAEPLVSEPSVLDFSFSGHSHAVVSRDGRGATVRRFPPGSGGSTGLEPIHWIDVPEPSEFVEVRVSAALRADMAADLRRPDLADLGERFAVEDPPLYAMAARVRAAALGGRPLSDLEGEALVGAALRNAIIRLGGRPRHGTRQGLDRRRLQRVAEYIDAHLAGPLTLAELADVAAVSRYHFARMFTRAVGLTPHAYVQSRRMDRARTALAAGASAREAAHTAGYVQGHSFRRALQRAFGP</sequence>
<dbReference type="InterPro" id="IPR050204">
    <property type="entry name" value="AraC_XylS_family_regulators"/>
</dbReference>
<organism evidence="5 6">
    <name type="scientific">Roseomonas fluvialis</name>
    <dbReference type="NCBI Taxonomy" id="1750527"/>
    <lineage>
        <taxon>Bacteria</taxon>
        <taxon>Pseudomonadati</taxon>
        <taxon>Pseudomonadota</taxon>
        <taxon>Alphaproteobacteria</taxon>
        <taxon>Acetobacterales</taxon>
        <taxon>Roseomonadaceae</taxon>
        <taxon>Roseomonas</taxon>
    </lineage>
</organism>
<dbReference type="Pfam" id="PF12833">
    <property type="entry name" value="HTH_18"/>
    <property type="match status" value="1"/>
</dbReference>
<dbReference type="EMBL" id="AP025637">
    <property type="protein sequence ID" value="BDG74421.1"/>
    <property type="molecule type" value="Genomic_DNA"/>
</dbReference>
<protein>
    <recommendedName>
        <fullName evidence="4">HTH araC/xylS-type domain-containing protein</fullName>
    </recommendedName>
</protein>
<evidence type="ECO:0000256" key="2">
    <source>
        <dbReference type="ARBA" id="ARBA00023125"/>
    </source>
</evidence>
<gene>
    <name evidence="5" type="ORF">Rmf_43500</name>
</gene>
<keyword evidence="6" id="KW-1185">Reference proteome</keyword>
<dbReference type="Proteomes" id="UP000831327">
    <property type="component" value="Chromosome"/>
</dbReference>
<reference evidence="5 6" key="1">
    <citation type="journal article" date="2016" name="Microbes Environ.">
        <title>Phylogenetically diverse aerobic anoxygenic phototrophic bacteria isolated from epilithic biofilms in Tama river, Japan.</title>
        <authorList>
            <person name="Hirose S."/>
            <person name="Matsuura K."/>
            <person name="Haruta S."/>
        </authorList>
    </citation>
    <scope>NUCLEOTIDE SEQUENCE [LARGE SCALE GENOMIC DNA]</scope>
    <source>
        <strain evidence="5 6">S08</strain>
    </source>
</reference>
<evidence type="ECO:0000256" key="3">
    <source>
        <dbReference type="ARBA" id="ARBA00023163"/>
    </source>
</evidence>
<dbReference type="InterPro" id="IPR009057">
    <property type="entry name" value="Homeodomain-like_sf"/>
</dbReference>
<evidence type="ECO:0000259" key="4">
    <source>
        <dbReference type="PROSITE" id="PS01124"/>
    </source>
</evidence>
<evidence type="ECO:0000256" key="1">
    <source>
        <dbReference type="ARBA" id="ARBA00023015"/>
    </source>
</evidence>
<dbReference type="Gene3D" id="1.10.10.60">
    <property type="entry name" value="Homeodomain-like"/>
    <property type="match status" value="1"/>
</dbReference>
<keyword evidence="2" id="KW-0238">DNA-binding</keyword>
<proteinExistence type="predicted"/>
<keyword evidence="1" id="KW-0805">Transcription regulation</keyword>